<dbReference type="InterPro" id="IPR003593">
    <property type="entry name" value="AAA+_ATPase"/>
</dbReference>
<dbReference type="InterPro" id="IPR011704">
    <property type="entry name" value="ATPase_dyneun-rel_AAA"/>
</dbReference>
<dbReference type="EMBL" id="CP009526">
    <property type="protein sequence ID" value="AKB50713.1"/>
    <property type="molecule type" value="Genomic_DNA"/>
</dbReference>
<dbReference type="Pfam" id="PF07728">
    <property type="entry name" value="AAA_5"/>
    <property type="match status" value="1"/>
</dbReference>
<dbReference type="PATRIC" id="fig|1434109.4.peg.1832"/>
<protein>
    <recommendedName>
        <fullName evidence="1">AAA+ ATPase domain-containing protein</fullName>
    </recommendedName>
</protein>
<dbReference type="Proteomes" id="UP000033038">
    <property type="component" value="Chromosome"/>
</dbReference>
<name>A0A0E3QKN1_METBA</name>
<feature type="domain" description="AAA+ ATPase" evidence="1">
    <location>
        <begin position="415"/>
        <end position="610"/>
    </location>
</feature>
<dbReference type="InterPro" id="IPR052934">
    <property type="entry name" value="Methyl-DNA_Rec/Restrict_Enz"/>
</dbReference>
<dbReference type="InterPro" id="IPR027417">
    <property type="entry name" value="P-loop_NTPase"/>
</dbReference>
<dbReference type="GeneID" id="24822938"/>
<reference evidence="2 3" key="1">
    <citation type="submission" date="2014-07" db="EMBL/GenBank/DDBJ databases">
        <title>Methanogenic archaea and the global carbon cycle.</title>
        <authorList>
            <person name="Henriksen J.R."/>
            <person name="Luke J."/>
            <person name="Reinhart S."/>
            <person name="Benedict M.N."/>
            <person name="Youngblut N.D."/>
            <person name="Metcalf M.E."/>
            <person name="Whitaker R.J."/>
            <person name="Metcalf W.W."/>
        </authorList>
    </citation>
    <scope>NUCLEOTIDE SEQUENCE [LARGE SCALE GENOMIC DNA]</scope>
    <source>
        <strain evidence="2 3">Wiesmoor</strain>
    </source>
</reference>
<dbReference type="GO" id="GO:0016887">
    <property type="term" value="F:ATP hydrolysis activity"/>
    <property type="evidence" value="ECO:0007669"/>
    <property type="project" value="InterPro"/>
</dbReference>
<dbReference type="REBASE" id="109359">
    <property type="entry name" value="MbaWMcrBCP"/>
</dbReference>
<dbReference type="KEGG" id="mbw:MSBRW_1460"/>
<evidence type="ECO:0000313" key="3">
    <source>
        <dbReference type="Proteomes" id="UP000033038"/>
    </source>
</evidence>
<dbReference type="PANTHER" id="PTHR37291">
    <property type="entry name" value="5-METHYLCYTOSINE-SPECIFIC RESTRICTION ENZYME B"/>
    <property type="match status" value="1"/>
</dbReference>
<dbReference type="HOGENOM" id="CLU_018482_0_0_2"/>
<proteinExistence type="predicted"/>
<dbReference type="SUPFAM" id="SSF52540">
    <property type="entry name" value="P-loop containing nucleoside triphosphate hydrolases"/>
    <property type="match status" value="1"/>
</dbReference>
<dbReference type="AlphaFoldDB" id="A0A0E3QKN1"/>
<gene>
    <name evidence="2" type="ORF">MSBRW_1460</name>
</gene>
<dbReference type="SMART" id="SM00382">
    <property type="entry name" value="AAA"/>
    <property type="match status" value="1"/>
</dbReference>
<dbReference type="GO" id="GO:0005524">
    <property type="term" value="F:ATP binding"/>
    <property type="evidence" value="ECO:0007669"/>
    <property type="project" value="InterPro"/>
</dbReference>
<accession>A0A0E3QKN1</accession>
<evidence type="ECO:0000313" key="2">
    <source>
        <dbReference type="EMBL" id="AKB50713.1"/>
    </source>
</evidence>
<dbReference type="PANTHER" id="PTHR37291:SF1">
    <property type="entry name" value="TYPE IV METHYL-DIRECTED RESTRICTION ENZYME ECOKMCRB SUBUNIT"/>
    <property type="match status" value="1"/>
</dbReference>
<dbReference type="Gene3D" id="3.40.50.300">
    <property type="entry name" value="P-loop containing nucleotide triphosphate hydrolases"/>
    <property type="match status" value="1"/>
</dbReference>
<evidence type="ECO:0000259" key="1">
    <source>
        <dbReference type="SMART" id="SM00382"/>
    </source>
</evidence>
<sequence>MREDEIKKGIQLICDTSKEISRLYEDKNALINKLNSLSKEDLALLEYEYRSKSGPVTDLRKDVLKYLLDGNKLDEKAFDEFILKHRTGNEEKFIAYQKPFSIFHPFITSYGHKPLREFVQQFIDEIIERLQLKGLVNQKYVDFQGARYLGTNRSWFAIYNSKHKSQSTAIQLFVDLQDGKIEYGVYRYPNEYIKGPVKRDSTTFDFESLISFFDENKELILKDYPDTEKVLTALPTGENKQGVLTIPLAGNKLYKISHGEFKAKKHANILNTFKQNHWVGLHENTGKRQGERFKNDLRLGDYLYITVGADELFAIAKIKSDSWEYVPESIVFESGWIYREVEYVKYAIKTDPHELKKLKKHFYPSANSTLFEITSDNLNEANENLFKPYFGVEFVSDKTDPEIEDENAANIPEKFPRNIILYGPPGTGKTYNTIDLAVEIITENEASHQENKKRFDVLREEGQIEFITFHQNYSYEDFMIGIRPDLSETSTLKFRRREGVFYKICKRAEQNYLQSQNKENTPEPLKKYVLIIDEINRANISKVFGELITLLEEDKRLGAKNELRVSIPGEETDFGVPPNLYVIGTMNTADKSIAMIDIALRRRFEFRGYFPDYDKVDELSGKILKHINKQIYERKKSADYLIGHGYFMNGDKTPETFKVIENKVIPLLMEYFSGKTDVVEEIFKGSEWAVKYDTEKYCWQIKPVN</sequence>
<organism evidence="2 3">
    <name type="scientific">Methanosarcina barkeri str. Wiesmoor</name>
    <dbReference type="NCBI Taxonomy" id="1434109"/>
    <lineage>
        <taxon>Archaea</taxon>
        <taxon>Methanobacteriati</taxon>
        <taxon>Methanobacteriota</taxon>
        <taxon>Stenosarchaea group</taxon>
        <taxon>Methanomicrobia</taxon>
        <taxon>Methanosarcinales</taxon>
        <taxon>Methanosarcinaceae</taxon>
        <taxon>Methanosarcina</taxon>
    </lineage>
</organism>
<dbReference type="RefSeq" id="WP_011308192.1">
    <property type="nucleotide sequence ID" value="NZ_CP009526.1"/>
</dbReference>